<evidence type="ECO:0000259" key="3">
    <source>
        <dbReference type="PROSITE" id="PS50106"/>
    </source>
</evidence>
<dbReference type="Gene3D" id="2.40.10.120">
    <property type="match status" value="1"/>
</dbReference>
<dbReference type="SUPFAM" id="SSF50156">
    <property type="entry name" value="PDZ domain-like"/>
    <property type="match status" value="2"/>
</dbReference>
<dbReference type="EMBL" id="BPFZ01000006">
    <property type="protein sequence ID" value="GIU67029.1"/>
    <property type="molecule type" value="Genomic_DNA"/>
</dbReference>
<dbReference type="Proteomes" id="UP001161064">
    <property type="component" value="Unassembled WGS sequence"/>
</dbReference>
<keyword evidence="5" id="KW-1185">Reference proteome</keyword>
<organism evidence="4 5">
    <name type="scientific">Candidatus Phycosocius spiralis</name>
    <dbReference type="NCBI Taxonomy" id="2815099"/>
    <lineage>
        <taxon>Bacteria</taxon>
        <taxon>Pseudomonadati</taxon>
        <taxon>Pseudomonadota</taxon>
        <taxon>Alphaproteobacteria</taxon>
        <taxon>Caulobacterales</taxon>
        <taxon>Caulobacterales incertae sedis</taxon>
        <taxon>Candidatus Phycosocius</taxon>
    </lineage>
</organism>
<dbReference type="GO" id="GO:0008233">
    <property type="term" value="F:peptidase activity"/>
    <property type="evidence" value="ECO:0007669"/>
    <property type="project" value="UniProtKB-KW"/>
</dbReference>
<name>A0ABQ4PWJ7_9PROT</name>
<dbReference type="InterPro" id="IPR036034">
    <property type="entry name" value="PDZ_sf"/>
</dbReference>
<feature type="domain" description="PDZ" evidence="3">
    <location>
        <begin position="195"/>
        <end position="269"/>
    </location>
</feature>
<dbReference type="Pfam" id="PF13365">
    <property type="entry name" value="Trypsin_2"/>
    <property type="match status" value="1"/>
</dbReference>
<evidence type="ECO:0000313" key="5">
    <source>
        <dbReference type="Proteomes" id="UP001161064"/>
    </source>
</evidence>
<dbReference type="Pfam" id="PF13180">
    <property type="entry name" value="PDZ_2"/>
    <property type="match status" value="1"/>
</dbReference>
<evidence type="ECO:0000313" key="4">
    <source>
        <dbReference type="EMBL" id="GIU67029.1"/>
    </source>
</evidence>
<dbReference type="PRINTS" id="PR00834">
    <property type="entry name" value="PROTEASES2C"/>
</dbReference>
<keyword evidence="2" id="KW-0378">Hydrolase</keyword>
<keyword evidence="1 4" id="KW-0645">Protease</keyword>
<comment type="caution">
    <text evidence="4">The sequence shown here is derived from an EMBL/GenBank/DDBJ whole genome shotgun (WGS) entry which is preliminary data.</text>
</comment>
<protein>
    <submittedName>
        <fullName evidence="4">Protease Do</fullName>
    </submittedName>
</protein>
<gene>
    <name evidence="4" type="ORF">PsB1_1183</name>
</gene>
<dbReference type="SMART" id="SM00228">
    <property type="entry name" value="PDZ"/>
    <property type="match status" value="2"/>
</dbReference>
<evidence type="ECO:0000256" key="1">
    <source>
        <dbReference type="ARBA" id="ARBA00022670"/>
    </source>
</evidence>
<dbReference type="InterPro" id="IPR051201">
    <property type="entry name" value="Chloro_Bact_Ser_Proteases"/>
</dbReference>
<evidence type="ECO:0000256" key="2">
    <source>
        <dbReference type="ARBA" id="ARBA00022801"/>
    </source>
</evidence>
<dbReference type="PANTHER" id="PTHR43343:SF3">
    <property type="entry name" value="PROTEASE DO-LIKE 8, CHLOROPLASTIC"/>
    <property type="match status" value="1"/>
</dbReference>
<proteinExistence type="predicted"/>
<dbReference type="GO" id="GO:0006508">
    <property type="term" value="P:proteolysis"/>
    <property type="evidence" value="ECO:0007669"/>
    <property type="project" value="UniProtKB-KW"/>
</dbReference>
<dbReference type="InterPro" id="IPR009003">
    <property type="entry name" value="Peptidase_S1_PA"/>
</dbReference>
<dbReference type="PROSITE" id="PS50106">
    <property type="entry name" value="PDZ"/>
    <property type="match status" value="1"/>
</dbReference>
<dbReference type="PANTHER" id="PTHR43343">
    <property type="entry name" value="PEPTIDASE S12"/>
    <property type="match status" value="1"/>
</dbReference>
<dbReference type="Gene3D" id="2.30.42.10">
    <property type="match status" value="2"/>
</dbReference>
<reference evidence="4" key="1">
    <citation type="submission" date="2021-05" db="EMBL/GenBank/DDBJ databases">
        <authorList>
            <person name="Tanabe Y."/>
        </authorList>
    </citation>
    <scope>NUCLEOTIDE SEQUENCE</scope>
    <source>
        <strain evidence="4">BOTRYCO-1</strain>
    </source>
</reference>
<reference evidence="4" key="2">
    <citation type="journal article" date="2023" name="ISME Commun">
        <title>Characterization of a bloom-associated alphaproteobacterial lineage, 'Candidatus Phycosocius': insights into freshwater algal-bacterial interactions.</title>
        <authorList>
            <person name="Tanabe Y."/>
            <person name="Yamaguchi H."/>
            <person name="Yoshida M."/>
            <person name="Kai A."/>
            <person name="Okazaki Y."/>
        </authorList>
    </citation>
    <scope>NUCLEOTIDE SEQUENCE</scope>
    <source>
        <strain evidence="4">BOTRYCO-1</strain>
    </source>
</reference>
<dbReference type="SUPFAM" id="SSF50494">
    <property type="entry name" value="Trypsin-like serine proteases"/>
    <property type="match status" value="1"/>
</dbReference>
<dbReference type="InterPro" id="IPR001478">
    <property type="entry name" value="PDZ"/>
</dbReference>
<sequence>MVGIKATRALSGAPRDDVHAGAGGSTTGSGFVVDSRGVVVTNNHVIEGNDEFEVVLGDGTSLKATLIGRDSETDLAVLRVLGAKNLATVAWGNSDQVQVGEWAIAIGSPFGLGNSVSVGVISARNRDVQAGLYDDFLQTDAAINRGNSGGPLFNARGQVVGVNTAIVSPNGTQGGSVGVGFAVPANLARSIVADIVRTGAVQRGWIGARVRLLSLEERGVGPKGVLISDIARNSPAALAGLRVGDRLLSWAGQEVVDPRTLARLVASARPQSRVAVEALRGSQPIRVQMTIARLPAELSPPRGQAMPVVTVLGMVLRMATPADRPRLPAQVRVIITALDPFGPGKDQVTVGDGLLEVQGRSVASPQEARAALLEAARHRDGVVIRLYRNGQSIYRAIRPSRR</sequence>
<accession>A0ABQ4PWJ7</accession>
<dbReference type="InterPro" id="IPR001940">
    <property type="entry name" value="Peptidase_S1C"/>
</dbReference>